<name>A0A9D4FLI3_DREPO</name>
<evidence type="ECO:0000313" key="2">
    <source>
        <dbReference type="Proteomes" id="UP000828390"/>
    </source>
</evidence>
<reference evidence="1" key="2">
    <citation type="submission" date="2020-11" db="EMBL/GenBank/DDBJ databases">
        <authorList>
            <person name="McCartney M.A."/>
            <person name="Auch B."/>
            <person name="Kono T."/>
            <person name="Mallez S."/>
            <person name="Becker A."/>
            <person name="Gohl D.M."/>
            <person name="Silverstein K.A.T."/>
            <person name="Koren S."/>
            <person name="Bechman K.B."/>
            <person name="Herman A."/>
            <person name="Abrahante J.E."/>
            <person name="Garbe J."/>
        </authorList>
    </citation>
    <scope>NUCLEOTIDE SEQUENCE</scope>
    <source>
        <strain evidence="1">Duluth1</strain>
        <tissue evidence="1">Whole animal</tissue>
    </source>
</reference>
<sequence length="76" mass="8235">MRNSYFNPIKCHTCDNDIKAVIGDGWGAVLIAGFDEHNANLFKKDVTAFGDAITSTVLPTMCISSMLLVPTTKLNS</sequence>
<accession>A0A9D4FLI3</accession>
<keyword evidence="2" id="KW-1185">Reference proteome</keyword>
<gene>
    <name evidence="1" type="ORF">DPMN_154180</name>
</gene>
<dbReference type="AlphaFoldDB" id="A0A9D4FLI3"/>
<dbReference type="Proteomes" id="UP000828390">
    <property type="component" value="Unassembled WGS sequence"/>
</dbReference>
<evidence type="ECO:0000313" key="1">
    <source>
        <dbReference type="EMBL" id="KAH3800547.1"/>
    </source>
</evidence>
<reference evidence="1" key="1">
    <citation type="journal article" date="2019" name="bioRxiv">
        <title>The Genome of the Zebra Mussel, Dreissena polymorpha: A Resource for Invasive Species Research.</title>
        <authorList>
            <person name="McCartney M.A."/>
            <person name="Auch B."/>
            <person name="Kono T."/>
            <person name="Mallez S."/>
            <person name="Zhang Y."/>
            <person name="Obille A."/>
            <person name="Becker A."/>
            <person name="Abrahante J.E."/>
            <person name="Garbe J."/>
            <person name="Badalamenti J.P."/>
            <person name="Herman A."/>
            <person name="Mangelson H."/>
            <person name="Liachko I."/>
            <person name="Sullivan S."/>
            <person name="Sone E.D."/>
            <person name="Koren S."/>
            <person name="Silverstein K.A.T."/>
            <person name="Beckman K.B."/>
            <person name="Gohl D.M."/>
        </authorList>
    </citation>
    <scope>NUCLEOTIDE SEQUENCE</scope>
    <source>
        <strain evidence="1">Duluth1</strain>
        <tissue evidence="1">Whole animal</tissue>
    </source>
</reference>
<comment type="caution">
    <text evidence="1">The sequence shown here is derived from an EMBL/GenBank/DDBJ whole genome shotgun (WGS) entry which is preliminary data.</text>
</comment>
<proteinExistence type="predicted"/>
<organism evidence="1 2">
    <name type="scientific">Dreissena polymorpha</name>
    <name type="common">Zebra mussel</name>
    <name type="synonym">Mytilus polymorpha</name>
    <dbReference type="NCBI Taxonomy" id="45954"/>
    <lineage>
        <taxon>Eukaryota</taxon>
        <taxon>Metazoa</taxon>
        <taxon>Spiralia</taxon>
        <taxon>Lophotrochozoa</taxon>
        <taxon>Mollusca</taxon>
        <taxon>Bivalvia</taxon>
        <taxon>Autobranchia</taxon>
        <taxon>Heteroconchia</taxon>
        <taxon>Euheterodonta</taxon>
        <taxon>Imparidentia</taxon>
        <taxon>Neoheterodontei</taxon>
        <taxon>Myida</taxon>
        <taxon>Dreissenoidea</taxon>
        <taxon>Dreissenidae</taxon>
        <taxon>Dreissena</taxon>
    </lineage>
</organism>
<dbReference type="EMBL" id="JAIWYP010000007">
    <property type="protein sequence ID" value="KAH3800547.1"/>
    <property type="molecule type" value="Genomic_DNA"/>
</dbReference>
<protein>
    <submittedName>
        <fullName evidence="1">Uncharacterized protein</fullName>
    </submittedName>
</protein>